<protein>
    <recommendedName>
        <fullName evidence="1">S-layer protein outer domain-containing protein</fullName>
    </recommendedName>
</protein>
<accession>A0A218P804</accession>
<gene>
    <name evidence="2" type="ORF">A3L08_05755</name>
</gene>
<name>A0A218P804_9EURY</name>
<reference evidence="2 3" key="1">
    <citation type="submission" date="2016-04" db="EMBL/GenBank/DDBJ databases">
        <title>Complete genome sequence of Thermococcus pacificus type strain P4.</title>
        <authorList>
            <person name="Oger P.M."/>
        </authorList>
    </citation>
    <scope>NUCLEOTIDE SEQUENCE [LARGE SCALE GENOMIC DNA]</scope>
    <source>
        <strain evidence="2 3">P-4</strain>
    </source>
</reference>
<evidence type="ECO:0000313" key="2">
    <source>
        <dbReference type="EMBL" id="ASJ06860.1"/>
    </source>
</evidence>
<keyword evidence="3" id="KW-1185">Reference proteome</keyword>
<dbReference type="KEGG" id="tpaf:A3L08_05755"/>
<proteinExistence type="predicted"/>
<feature type="domain" description="S-layer protein outer" evidence="1">
    <location>
        <begin position="29"/>
        <end position="1048"/>
    </location>
</feature>
<evidence type="ECO:0000259" key="1">
    <source>
        <dbReference type="Pfam" id="PF05124"/>
    </source>
</evidence>
<dbReference type="OrthoDB" id="92388at2157"/>
<sequence>MKVKKIAALAVGAAMVGATIGFASAQPTVPEIPKDFFVKDGQPNVKIVVGSQGAALDVASAADIAVAIGSMLYTEKEVDANGTSVVLKKDISGDWDIADLPVFGGDVLGKYAVISEDAYQDPEEYKSEWEYNWYGVPLYTGDVPVAVKLMTSAGEVQVPLDGSAVTGPDGREYKVLKYYNLGEDTGTVVLDIDGKTYALKLGETQILEVVPEYEGEITPSGDITLPIMASDPETGDIVNLILETNPNLQFAPKDDDQSPLTLAEGEKLIADLTTEGYTGHYFKFNASNIDPVGDTGDLTISWDNTSVTVNEVYLNGQQVTVTGNSTTFTGLTIGDIIEFYTDEGIFDFQVVEMNQTGNPAVDYMRLNFDLSAIGGYQNEYTTNSFPASTYLDLKEGEVQDNVNITTVIPGNVTFEIKDVDTNEDNVKIAIESVYYNGVKTLVDWYREFVMLTDEQQHMGVPTSVGSVTFDMYVNYVGSRPNTISVRLGDWDTLAEGEWFLVGDFNVTVEDIDLGDGEVTLHISTIPGSDIIVDQDVVVDLNDEVLADLEFSMESIEISVDLVSEGVTFESVVWEENTERGYGKFGDSYWADGTWDEETIGPGIVSNFIEWNTHQGDYPDTYSEEATFEISQIEIKDLKKYVDKNIVPPEDATVVIPEGGISITVDLGYDVVTYQYCSNPYCEYLGGDPDVAGEYPTASSDGHVNGAYEGDTLTIVPFEKTVSILDIGDDYFTYGVDYGSQWYKVGDEKTFDDYVLKVLDINIFEQKVLLQLSEVGGEPVIRSVKVGDTTKLGGLYVTVEDAFIGATQDVIAKLSVKVEEGKVVSGSEKYSLAPGYVTHLDIKEDSAGYKYIDKITFVNSEPIEGETIDIFNTYEIDYVYTAKEVNCVKGDDEFTKYLVNAEVVIDPYPYYIYETLEVGDEVGAADNEHTGWIVDAITAEKYTQVTPGEAKPITVLDTEIMEAGLESVDSNLILVGGPVVNSVAAALAEKLEIPTDYDGWESEYGTGADSGVIKYIAEVSDINGYGVVLVAGTDREGTQAAAEALMEYLAGL</sequence>
<dbReference type="Proteomes" id="UP000197418">
    <property type="component" value="Chromosome"/>
</dbReference>
<dbReference type="AlphaFoldDB" id="A0A218P804"/>
<dbReference type="Pfam" id="PF05124">
    <property type="entry name" value="S_layer_C"/>
    <property type="match status" value="1"/>
</dbReference>
<dbReference type="EMBL" id="CP015102">
    <property type="protein sequence ID" value="ASJ06860.1"/>
    <property type="molecule type" value="Genomic_DNA"/>
</dbReference>
<dbReference type="InterPro" id="IPR006454">
    <property type="entry name" value="S_layer_MJ"/>
</dbReference>
<dbReference type="RefSeq" id="WP_088854110.1">
    <property type="nucleotide sequence ID" value="NZ_CP015102.1"/>
</dbReference>
<dbReference type="InterPro" id="IPR022651">
    <property type="entry name" value="S_layer_C"/>
</dbReference>
<dbReference type="GeneID" id="88621811"/>
<evidence type="ECO:0000313" key="3">
    <source>
        <dbReference type="Proteomes" id="UP000197418"/>
    </source>
</evidence>
<dbReference type="NCBIfam" id="TIGR01564">
    <property type="entry name" value="S_layer_MJ"/>
    <property type="match status" value="2"/>
</dbReference>
<organism evidence="2 3">
    <name type="scientific">Thermococcus pacificus</name>
    <dbReference type="NCBI Taxonomy" id="71998"/>
    <lineage>
        <taxon>Archaea</taxon>
        <taxon>Methanobacteriati</taxon>
        <taxon>Methanobacteriota</taxon>
        <taxon>Thermococci</taxon>
        <taxon>Thermococcales</taxon>
        <taxon>Thermococcaceae</taxon>
        <taxon>Thermococcus</taxon>
    </lineage>
</organism>